<sequence length="467" mass="54212">MTILYSVMRLDVKNRCKKCESERLLTAMLSATVNVKYNILSMMSNINCHSVSLVVTRMFFFVLSAVFSLFFRRLLLCFWTSLIALTFDLGFVSGFDWIALLWTLACLPDLRMSDYEPVAGPSSASDALLKEPSHIDEDFSDDGDYVKRRLYVSEIMFMWNLSDIVRELGTNEQCVRYSEDEGLVLKERKCGKHKTNMKISYSSGCKSLGTFICAKASCKGKAGGSGVKISRRQGTFFENVTLDMPHIYYLIYAYSQGWSNNQTIHEDPYKRQRQQCLSPNTICDWYNYCREVVVIYYLEKQNQFTGKIVQIDESKFGKRKYNKGRHIEGHWVLGMIEDGSEDLRLKVCPDNIRSAEVLVPLIQRHVAAGTTIHTDCWRAYDCLAEHGYTHKKVNHSDPDNPFVAEDGTHTQRIESQWRAVKRFFRKQNYNNSQSFTDVIVEYLWRLNVEKFKKDPFKEIMRAIKHVY</sequence>
<dbReference type="InterPro" id="IPR024445">
    <property type="entry name" value="Tnp_ISXO2-like"/>
</dbReference>
<dbReference type="AlphaFoldDB" id="A0AAV1LR01"/>
<name>A0AAV1LR01_9NEOP</name>
<dbReference type="InterPro" id="IPR053164">
    <property type="entry name" value="IS1016-like_transposase"/>
</dbReference>
<reference evidence="3 4" key="1">
    <citation type="submission" date="2023-11" db="EMBL/GenBank/DDBJ databases">
        <authorList>
            <person name="Hedman E."/>
            <person name="Englund M."/>
            <person name="Stromberg M."/>
            <person name="Nyberg Akerstrom W."/>
            <person name="Nylinder S."/>
            <person name="Jareborg N."/>
            <person name="Kallberg Y."/>
            <person name="Kronander E."/>
        </authorList>
    </citation>
    <scope>NUCLEOTIDE SEQUENCE [LARGE SCALE GENOMIC DNA]</scope>
</reference>
<dbReference type="Proteomes" id="UP001314205">
    <property type="component" value="Unassembled WGS sequence"/>
</dbReference>
<keyword evidence="1" id="KW-0812">Transmembrane</keyword>
<comment type="caution">
    <text evidence="3">The sequence shown here is derived from an EMBL/GenBank/DDBJ whole genome shotgun (WGS) entry which is preliminary data.</text>
</comment>
<keyword evidence="1" id="KW-1133">Transmembrane helix</keyword>
<dbReference type="PANTHER" id="PTHR47163">
    <property type="entry name" value="DDE_TNP_IS1595 DOMAIN-CONTAINING PROTEIN"/>
    <property type="match status" value="1"/>
</dbReference>
<dbReference type="PANTHER" id="PTHR47163:SF2">
    <property type="entry name" value="SI:DKEY-17M8.2"/>
    <property type="match status" value="1"/>
</dbReference>
<keyword evidence="4" id="KW-1185">Reference proteome</keyword>
<evidence type="ECO:0000256" key="1">
    <source>
        <dbReference type="SAM" id="Phobius"/>
    </source>
</evidence>
<organism evidence="3 4">
    <name type="scientific">Parnassius mnemosyne</name>
    <name type="common">clouded apollo</name>
    <dbReference type="NCBI Taxonomy" id="213953"/>
    <lineage>
        <taxon>Eukaryota</taxon>
        <taxon>Metazoa</taxon>
        <taxon>Ecdysozoa</taxon>
        <taxon>Arthropoda</taxon>
        <taxon>Hexapoda</taxon>
        <taxon>Insecta</taxon>
        <taxon>Pterygota</taxon>
        <taxon>Neoptera</taxon>
        <taxon>Endopterygota</taxon>
        <taxon>Lepidoptera</taxon>
        <taxon>Glossata</taxon>
        <taxon>Ditrysia</taxon>
        <taxon>Papilionoidea</taxon>
        <taxon>Papilionidae</taxon>
        <taxon>Parnassiinae</taxon>
        <taxon>Parnassini</taxon>
        <taxon>Parnassius</taxon>
        <taxon>Driopa</taxon>
    </lineage>
</organism>
<dbReference type="Pfam" id="PF12762">
    <property type="entry name" value="DDE_Tnp_IS1595"/>
    <property type="match status" value="1"/>
</dbReference>
<keyword evidence="1" id="KW-0472">Membrane</keyword>
<feature type="domain" description="ISXO2-like transposase" evidence="2">
    <location>
        <begin position="303"/>
        <end position="447"/>
    </location>
</feature>
<dbReference type="SMART" id="SM01126">
    <property type="entry name" value="DDE_Tnp_IS1595"/>
    <property type="match status" value="1"/>
</dbReference>
<feature type="non-terminal residue" evidence="3">
    <location>
        <position position="467"/>
    </location>
</feature>
<feature type="transmembrane region" description="Helical" evidence="1">
    <location>
        <begin position="50"/>
        <end position="70"/>
    </location>
</feature>
<evidence type="ECO:0000259" key="2">
    <source>
        <dbReference type="SMART" id="SM01126"/>
    </source>
</evidence>
<proteinExistence type="predicted"/>
<protein>
    <recommendedName>
        <fullName evidence="2">ISXO2-like transposase domain-containing protein</fullName>
    </recommendedName>
</protein>
<accession>A0AAV1LR01</accession>
<feature type="transmembrane region" description="Helical" evidence="1">
    <location>
        <begin position="82"/>
        <end position="105"/>
    </location>
</feature>
<dbReference type="EMBL" id="CAVLGL010000095">
    <property type="protein sequence ID" value="CAK1597833.1"/>
    <property type="molecule type" value="Genomic_DNA"/>
</dbReference>
<gene>
    <name evidence="3" type="ORF">PARMNEM_LOCUS16943</name>
</gene>
<evidence type="ECO:0000313" key="4">
    <source>
        <dbReference type="Proteomes" id="UP001314205"/>
    </source>
</evidence>
<evidence type="ECO:0000313" key="3">
    <source>
        <dbReference type="EMBL" id="CAK1597833.1"/>
    </source>
</evidence>